<dbReference type="InterPro" id="IPR001650">
    <property type="entry name" value="Helicase_C-like"/>
</dbReference>
<feature type="compositionally biased region" description="Basic residues" evidence="7">
    <location>
        <begin position="757"/>
        <end position="766"/>
    </location>
</feature>
<dbReference type="EMBL" id="QGNW01000037">
    <property type="protein sequence ID" value="RVX09785.1"/>
    <property type="molecule type" value="Genomic_DNA"/>
</dbReference>
<dbReference type="InterPro" id="IPR050520">
    <property type="entry name" value="INO80/SWR1_helicase"/>
</dbReference>
<protein>
    <recommendedName>
        <fullName evidence="6">Chromatin-remodeling ATPase INO80</fullName>
        <ecNumber evidence="6">3.6.4.-</ecNumber>
    </recommendedName>
</protein>
<comment type="domain">
    <text evidence="6">The DBINO region is involved in binding to DNA.</text>
</comment>
<evidence type="ECO:0000259" key="8">
    <source>
        <dbReference type="PROSITE" id="PS51194"/>
    </source>
</evidence>
<dbReference type="GO" id="GO:0003677">
    <property type="term" value="F:DNA binding"/>
    <property type="evidence" value="ECO:0007669"/>
    <property type="project" value="UniProtKB-UniRule"/>
</dbReference>
<comment type="subcellular location">
    <subcellularLocation>
        <location evidence="1 6">Nucleus</location>
    </subcellularLocation>
</comment>
<dbReference type="PROSITE" id="PS51194">
    <property type="entry name" value="HELICASE_CTER"/>
    <property type="match status" value="1"/>
</dbReference>
<dbReference type="GO" id="GO:0006281">
    <property type="term" value="P:DNA repair"/>
    <property type="evidence" value="ECO:0007669"/>
    <property type="project" value="UniProtKB-UniRule"/>
</dbReference>
<dbReference type="GO" id="GO:0005524">
    <property type="term" value="F:ATP binding"/>
    <property type="evidence" value="ECO:0007669"/>
    <property type="project" value="UniProtKB-UniRule"/>
</dbReference>
<dbReference type="EC" id="3.6.4.-" evidence="6"/>
<keyword evidence="4 6" id="KW-0067">ATP-binding</keyword>
<evidence type="ECO:0000256" key="4">
    <source>
        <dbReference type="ARBA" id="ARBA00022840"/>
    </source>
</evidence>
<dbReference type="CDD" id="cd18793">
    <property type="entry name" value="SF2_C_SNF"/>
    <property type="match status" value="1"/>
</dbReference>
<dbReference type="InterPro" id="IPR027417">
    <property type="entry name" value="P-loop_NTPase"/>
</dbReference>
<dbReference type="Pfam" id="PF00176">
    <property type="entry name" value="SNF2-rel_dom"/>
    <property type="match status" value="1"/>
</dbReference>
<feature type="region of interest" description="Disordered" evidence="7">
    <location>
        <begin position="793"/>
        <end position="816"/>
    </location>
</feature>
<dbReference type="GO" id="GO:0004386">
    <property type="term" value="F:helicase activity"/>
    <property type="evidence" value="ECO:0007669"/>
    <property type="project" value="UniProtKB-KW"/>
</dbReference>
<evidence type="ECO:0000256" key="7">
    <source>
        <dbReference type="SAM" id="MobiDB-lite"/>
    </source>
</evidence>
<evidence type="ECO:0000256" key="5">
    <source>
        <dbReference type="ARBA" id="ARBA00023125"/>
    </source>
</evidence>
<dbReference type="PANTHER" id="PTHR45685:SF2">
    <property type="entry name" value="CHROMATIN-REMODELING ATPASE INO80"/>
    <property type="match status" value="1"/>
</dbReference>
<evidence type="ECO:0000313" key="9">
    <source>
        <dbReference type="EMBL" id="RVX09785.1"/>
    </source>
</evidence>
<dbReference type="AlphaFoldDB" id="A0A438JLG2"/>
<organism evidence="9 10">
    <name type="scientific">Vitis vinifera</name>
    <name type="common">Grape</name>
    <dbReference type="NCBI Taxonomy" id="29760"/>
    <lineage>
        <taxon>Eukaryota</taxon>
        <taxon>Viridiplantae</taxon>
        <taxon>Streptophyta</taxon>
        <taxon>Embryophyta</taxon>
        <taxon>Tracheophyta</taxon>
        <taxon>Spermatophyta</taxon>
        <taxon>Magnoliopsida</taxon>
        <taxon>eudicotyledons</taxon>
        <taxon>Gunneridae</taxon>
        <taxon>Pentapetalae</taxon>
        <taxon>rosids</taxon>
        <taxon>Vitales</taxon>
        <taxon>Vitaceae</taxon>
        <taxon>Viteae</taxon>
        <taxon>Vitis</taxon>
    </lineage>
</organism>
<feature type="domain" description="Helicase C-terminal" evidence="8">
    <location>
        <begin position="488"/>
        <end position="659"/>
    </location>
</feature>
<feature type="compositionally biased region" description="Polar residues" evidence="7">
    <location>
        <begin position="718"/>
        <end position="737"/>
    </location>
</feature>
<dbReference type="GO" id="GO:0006338">
    <property type="term" value="P:chromatin remodeling"/>
    <property type="evidence" value="ECO:0007669"/>
    <property type="project" value="UniProtKB-UniRule"/>
</dbReference>
<dbReference type="InterPro" id="IPR000330">
    <property type="entry name" value="SNF2_N"/>
</dbReference>
<dbReference type="GO" id="GO:0016787">
    <property type="term" value="F:hydrolase activity"/>
    <property type="evidence" value="ECO:0007669"/>
    <property type="project" value="UniProtKB-KW"/>
</dbReference>
<dbReference type="SMART" id="SM00490">
    <property type="entry name" value="HELICc"/>
    <property type="match status" value="1"/>
</dbReference>
<evidence type="ECO:0000313" key="10">
    <source>
        <dbReference type="Proteomes" id="UP000288805"/>
    </source>
</evidence>
<dbReference type="InterPro" id="IPR038718">
    <property type="entry name" value="SNF2-like_sf"/>
</dbReference>
<gene>
    <name evidence="9" type="primary">INO80_4</name>
    <name evidence="9" type="ORF">CK203_012445</name>
</gene>
<evidence type="ECO:0000256" key="1">
    <source>
        <dbReference type="ARBA" id="ARBA00004123"/>
    </source>
</evidence>
<dbReference type="Pfam" id="PF00271">
    <property type="entry name" value="Helicase_C"/>
    <property type="match status" value="1"/>
</dbReference>
<dbReference type="Proteomes" id="UP000288805">
    <property type="component" value="Unassembled WGS sequence"/>
</dbReference>
<comment type="subunit">
    <text evidence="6">Component of the INO80 chromatin-remodeling complex.</text>
</comment>
<keyword evidence="6" id="KW-0227">DNA damage</keyword>
<keyword evidence="5 6" id="KW-0238">DNA-binding</keyword>
<dbReference type="GO" id="GO:0031011">
    <property type="term" value="C:Ino80 complex"/>
    <property type="evidence" value="ECO:0007669"/>
    <property type="project" value="UniProtKB-UniRule"/>
</dbReference>
<dbReference type="Gene3D" id="3.40.50.300">
    <property type="entry name" value="P-loop containing nucleotide triphosphate hydrolases"/>
    <property type="match status" value="2"/>
</dbReference>
<dbReference type="PANTHER" id="PTHR45685">
    <property type="entry name" value="HELICASE SRCAP-RELATED"/>
    <property type="match status" value="1"/>
</dbReference>
<feature type="region of interest" description="Disordered" evidence="7">
    <location>
        <begin position="655"/>
        <end position="775"/>
    </location>
</feature>
<proteinExistence type="inferred from homology"/>
<keyword evidence="6" id="KW-0234">DNA repair</keyword>
<evidence type="ECO:0000256" key="2">
    <source>
        <dbReference type="ARBA" id="ARBA00022741"/>
    </source>
</evidence>
<comment type="similarity">
    <text evidence="6">Belongs to the SNF2/RAD54 helicase family.</text>
</comment>
<comment type="caution">
    <text evidence="9">The sequence shown here is derived from an EMBL/GenBank/DDBJ whole genome shotgun (WGS) entry which is preliminary data.</text>
</comment>
<keyword evidence="3 6" id="KW-0378">Hydrolase</keyword>
<evidence type="ECO:0000256" key="6">
    <source>
        <dbReference type="RuleBase" id="RU368001"/>
    </source>
</evidence>
<dbReference type="Gene3D" id="3.40.50.10810">
    <property type="entry name" value="Tandem AAA-ATPase domain"/>
    <property type="match status" value="1"/>
</dbReference>
<comment type="function">
    <text evidence="6">ATPase component of the INO80 complex which remodels chromatin by shifting nucleosomes and is involved in DNA repair.</text>
</comment>
<sequence length="816" mass="92040">MGEVNVIDDLASELGCKVGSLPFSYVGLLLGVPFKSVAVWDGVKESALLMKRVLWNRVVSGKYEEEEGGVGGVPEHAILKPFMLRRVKKDVVSELTGKTEVTVHCKLSSRQQAFYQAIKNKISLAELFDELFERNEGSTYLYFGEIPNSLLPPPFGELEDMHYAGAQNPITYKVTAHRHVKDNVLIKDGEDRGGAPSYGSEPVMNTPARSCALRVVWGNIPTHLTSYFMFKKIDFPPPGAKTRPPRINIYQSVLPQENNSNGSAVKSGTFGFTHLMDLSPEEVAFLATGTFMERLLFFIMRWDRQFLDGILDLLMEAEEEDFSNSHLDSGKVRAVTRMLLMPSRSETNLLRRKLATGLGHAPFEALVVPHQDRLQANTRLVHATYTFIPRTRAPPINAHCSNRNFAYKLLEELHHPWLKRLFIGFARTSDYNGPKKPDVPHHLIQEIDSELPVSKPALQLTYKIFGSSPPMQSFDPAKLLTDSGKLQTLDILLKRLRAENHRVLLFAQMTKMLNILEDYMNYRKYRYLRLDGSSTIMDRRDMVRDFQLRSDIFVFLLSTRAGGLGINLTAADTVIFYESDWNPTLDLQAMDRAHRLGQTKDYHGHMQHLYDIGYLSGMPVRYTPKGDLLAPEDVVSLLLDDAQLEQKLRDLPLQKDKQKKKRGTKGILLDAEGDATLEDFPNISQGNGQEPSPDAERPKSSSKKRKAATDKQTPPKPRNSQKAMKNVDSYTGMTDPNSMAMDYELDDSLQNDDMQLQKHKRPKRPTKSVNENLEPAFTNSTVIIEQTQYQPHLELGPGGLRAGGKDDTPLHTDSLT</sequence>
<reference evidence="9 10" key="1">
    <citation type="journal article" date="2018" name="PLoS Genet.">
        <title>Population sequencing reveals clonal diversity and ancestral inbreeding in the grapevine cultivar Chardonnay.</title>
        <authorList>
            <person name="Roach M.J."/>
            <person name="Johnson D.L."/>
            <person name="Bohlmann J."/>
            <person name="van Vuuren H.J."/>
            <person name="Jones S.J."/>
            <person name="Pretorius I.S."/>
            <person name="Schmidt S.A."/>
            <person name="Borneman A.R."/>
        </authorList>
    </citation>
    <scope>NUCLEOTIDE SEQUENCE [LARGE SCALE GENOMIC DNA]</scope>
    <source>
        <strain evidence="10">cv. Chardonnay</strain>
        <tissue evidence="9">Leaf</tissue>
    </source>
</reference>
<name>A0A438JLG2_VITVI</name>
<comment type="catalytic activity">
    <reaction evidence="6">
        <text>ATP + H2O = ADP + phosphate + H(+)</text>
        <dbReference type="Rhea" id="RHEA:13065"/>
        <dbReference type="ChEBI" id="CHEBI:15377"/>
        <dbReference type="ChEBI" id="CHEBI:15378"/>
        <dbReference type="ChEBI" id="CHEBI:30616"/>
        <dbReference type="ChEBI" id="CHEBI:43474"/>
        <dbReference type="ChEBI" id="CHEBI:456216"/>
    </reaction>
</comment>
<dbReference type="SUPFAM" id="SSF52540">
    <property type="entry name" value="P-loop containing nucleoside triphosphate hydrolases"/>
    <property type="match status" value="1"/>
</dbReference>
<dbReference type="InterPro" id="IPR049730">
    <property type="entry name" value="SNF2/RAD54-like_C"/>
</dbReference>
<keyword evidence="2" id="KW-0547">Nucleotide-binding</keyword>
<evidence type="ECO:0000256" key="3">
    <source>
        <dbReference type="ARBA" id="ARBA00022801"/>
    </source>
</evidence>
<keyword evidence="9" id="KW-0347">Helicase</keyword>
<accession>A0A438JLG2</accession>